<dbReference type="Gene3D" id="3.30.70.260">
    <property type="match status" value="1"/>
</dbReference>
<dbReference type="EMBL" id="FNEM01000013">
    <property type="protein sequence ID" value="SDJ75726.1"/>
    <property type="molecule type" value="Genomic_DNA"/>
</dbReference>
<evidence type="ECO:0000256" key="1">
    <source>
        <dbReference type="ARBA" id="ARBA00006291"/>
    </source>
</evidence>
<evidence type="ECO:0000313" key="10">
    <source>
        <dbReference type="Proteomes" id="UP000199527"/>
    </source>
</evidence>
<evidence type="ECO:0000313" key="9">
    <source>
        <dbReference type="EMBL" id="SDJ75726.1"/>
    </source>
</evidence>
<name>A0A1G8WC25_9GAMM</name>
<feature type="domain" description="Septum formation inhibitor MinC N-terminal" evidence="8">
    <location>
        <begin position="6"/>
        <end position="75"/>
    </location>
</feature>
<dbReference type="GO" id="GO:0000902">
    <property type="term" value="P:cell morphogenesis"/>
    <property type="evidence" value="ECO:0007669"/>
    <property type="project" value="InterPro"/>
</dbReference>
<dbReference type="InterPro" id="IPR036145">
    <property type="entry name" value="MinC_C_sf"/>
</dbReference>
<dbReference type="InterPro" id="IPR007874">
    <property type="entry name" value="MinC_N"/>
</dbReference>
<dbReference type="GO" id="GO:0000917">
    <property type="term" value="P:division septum assembly"/>
    <property type="evidence" value="ECO:0007669"/>
    <property type="project" value="UniProtKB-KW"/>
</dbReference>
<dbReference type="InterPro" id="IPR016098">
    <property type="entry name" value="CAP/MinC_C"/>
</dbReference>
<evidence type="ECO:0000256" key="3">
    <source>
        <dbReference type="ARBA" id="ARBA00023210"/>
    </source>
</evidence>
<dbReference type="NCBIfam" id="TIGR01222">
    <property type="entry name" value="minC"/>
    <property type="match status" value="1"/>
</dbReference>
<keyword evidence="10" id="KW-1185">Reference proteome</keyword>
<feature type="domain" description="Septum formation inhibitor MinC C-terminal" evidence="7">
    <location>
        <begin position="112"/>
        <end position="211"/>
    </location>
</feature>
<dbReference type="GO" id="GO:1901891">
    <property type="term" value="P:regulation of cell septum assembly"/>
    <property type="evidence" value="ECO:0007669"/>
    <property type="project" value="InterPro"/>
</dbReference>
<keyword evidence="2 6" id="KW-0132">Cell division</keyword>
<evidence type="ECO:0000259" key="8">
    <source>
        <dbReference type="Pfam" id="PF05209"/>
    </source>
</evidence>
<reference evidence="10" key="1">
    <citation type="submission" date="2016-10" db="EMBL/GenBank/DDBJ databases">
        <authorList>
            <person name="Varghese N."/>
            <person name="Submissions S."/>
        </authorList>
    </citation>
    <scope>NUCLEOTIDE SEQUENCE [LARGE SCALE GENOMIC DNA]</scope>
    <source>
        <strain evidence="10">DSM 23317</strain>
    </source>
</reference>
<comment type="function">
    <text evidence="5 6">Cell division inhibitor that blocks the formation of polar Z ring septums. Rapidly oscillates between the poles of the cell to destabilize FtsZ filaments that have formed before they mature into polar Z rings. Prevents FtsZ polymerization.</text>
</comment>
<dbReference type="PANTHER" id="PTHR34108:SF1">
    <property type="entry name" value="SEPTUM SITE-DETERMINING PROTEIN MINC"/>
    <property type="match status" value="1"/>
</dbReference>
<dbReference type="Pfam" id="PF03775">
    <property type="entry name" value="MinC_C"/>
    <property type="match status" value="1"/>
</dbReference>
<proteinExistence type="inferred from homology"/>
<dbReference type="InterPro" id="IPR005526">
    <property type="entry name" value="Septum_form_inhib_MinC_C"/>
</dbReference>
<dbReference type="PANTHER" id="PTHR34108">
    <property type="entry name" value="SEPTUM SITE-DETERMINING PROTEIN MINC"/>
    <property type="match status" value="1"/>
</dbReference>
<comment type="subunit">
    <text evidence="6">Interacts with MinD and FtsZ.</text>
</comment>
<evidence type="ECO:0000256" key="5">
    <source>
        <dbReference type="ARBA" id="ARBA00025606"/>
    </source>
</evidence>
<keyword evidence="4 6" id="KW-0131">Cell cycle</keyword>
<evidence type="ECO:0000256" key="2">
    <source>
        <dbReference type="ARBA" id="ARBA00022618"/>
    </source>
</evidence>
<accession>A0A1G8WC25</accession>
<dbReference type="HAMAP" id="MF_00267">
    <property type="entry name" value="MinC"/>
    <property type="match status" value="1"/>
</dbReference>
<keyword evidence="3 6" id="KW-0717">Septation</keyword>
<dbReference type="Proteomes" id="UP000199527">
    <property type="component" value="Unassembled WGS sequence"/>
</dbReference>
<sequence>MQQSGIDFTSSSFTLPVLKLSGTTLADIAHQLKQHVQHAPSLFENMALVADLDRVDPRIDLLELMQLIRDHRLTPLGIRNARDAHKVQAKCHGIAVLNPSRGSGGTGTATKVVRRSVRSGQQIYAQGGDLLIIGSVSNGAEVIADGSIQILGTLRGRAIAGANGQHDASIVCANQQAELLSIGGYFWLTDQIDEAHWQQGVMATQQQGQLTLDSINF</sequence>
<dbReference type="Pfam" id="PF05209">
    <property type="entry name" value="MinC_N"/>
    <property type="match status" value="1"/>
</dbReference>
<dbReference type="RefSeq" id="WP_090366424.1">
    <property type="nucleotide sequence ID" value="NZ_FNEM01000013.1"/>
</dbReference>
<gene>
    <name evidence="6" type="primary">minC</name>
    <name evidence="9" type="ORF">SAMN04488540_1138</name>
</gene>
<evidence type="ECO:0000256" key="4">
    <source>
        <dbReference type="ARBA" id="ARBA00023306"/>
    </source>
</evidence>
<dbReference type="GO" id="GO:0051302">
    <property type="term" value="P:regulation of cell division"/>
    <property type="evidence" value="ECO:0007669"/>
    <property type="project" value="InterPro"/>
</dbReference>
<protein>
    <recommendedName>
        <fullName evidence="6">Probable septum site-determining protein MinC</fullName>
    </recommendedName>
</protein>
<organism evidence="9 10">
    <name type="scientific">Ferrimonas sediminum</name>
    <dbReference type="NCBI Taxonomy" id="718193"/>
    <lineage>
        <taxon>Bacteria</taxon>
        <taxon>Pseudomonadati</taxon>
        <taxon>Pseudomonadota</taxon>
        <taxon>Gammaproteobacteria</taxon>
        <taxon>Alteromonadales</taxon>
        <taxon>Ferrimonadaceae</taxon>
        <taxon>Ferrimonas</taxon>
    </lineage>
</organism>
<comment type="similarity">
    <text evidence="1 6">Belongs to the MinC family.</text>
</comment>
<evidence type="ECO:0000256" key="6">
    <source>
        <dbReference type="HAMAP-Rule" id="MF_00267"/>
    </source>
</evidence>
<dbReference type="InterPro" id="IPR013033">
    <property type="entry name" value="MinC"/>
</dbReference>
<evidence type="ECO:0000259" key="7">
    <source>
        <dbReference type="Pfam" id="PF03775"/>
    </source>
</evidence>
<dbReference type="AlphaFoldDB" id="A0A1G8WC25"/>
<dbReference type="Gene3D" id="2.160.20.70">
    <property type="match status" value="1"/>
</dbReference>
<dbReference type="SUPFAM" id="SSF63848">
    <property type="entry name" value="Cell-division inhibitor MinC, C-terminal domain"/>
    <property type="match status" value="1"/>
</dbReference>
<dbReference type="OrthoDB" id="9794530at2"/>